<dbReference type="InterPro" id="IPR027417">
    <property type="entry name" value="P-loop_NTPase"/>
</dbReference>
<dbReference type="InterPro" id="IPR003959">
    <property type="entry name" value="ATPase_AAA_core"/>
</dbReference>
<accession>A0ABT4KF71</accession>
<dbReference type="Pfam" id="PF13304">
    <property type="entry name" value="AAA_21"/>
    <property type="match status" value="1"/>
</dbReference>
<dbReference type="SUPFAM" id="SSF52540">
    <property type="entry name" value="P-loop containing nucleoside triphosphate hydrolases"/>
    <property type="match status" value="1"/>
</dbReference>
<evidence type="ECO:0000313" key="2">
    <source>
        <dbReference type="EMBL" id="MCZ4090620.1"/>
    </source>
</evidence>
<dbReference type="EMBL" id="JAPVOI010000004">
    <property type="protein sequence ID" value="MCZ4090620.1"/>
    <property type="molecule type" value="Genomic_DNA"/>
</dbReference>
<evidence type="ECO:0000313" key="3">
    <source>
        <dbReference type="Proteomes" id="UP001079430"/>
    </source>
</evidence>
<dbReference type="Gene3D" id="3.40.50.300">
    <property type="entry name" value="P-loop containing nucleotide triphosphate hydrolases"/>
    <property type="match status" value="1"/>
</dbReference>
<evidence type="ECO:0000259" key="1">
    <source>
        <dbReference type="Pfam" id="PF13304"/>
    </source>
</evidence>
<protein>
    <submittedName>
        <fullName evidence="2">AAA family ATPase</fullName>
    </submittedName>
</protein>
<keyword evidence="3" id="KW-1185">Reference proteome</keyword>
<comment type="caution">
    <text evidence="2">The sequence shown here is derived from an EMBL/GenBank/DDBJ whole genome shotgun (WGS) entry which is preliminary data.</text>
</comment>
<organism evidence="2 3">
    <name type="scientific">Sinorhizobium psoraleae</name>
    <dbReference type="NCBI Taxonomy" id="520838"/>
    <lineage>
        <taxon>Bacteria</taxon>
        <taxon>Pseudomonadati</taxon>
        <taxon>Pseudomonadota</taxon>
        <taxon>Alphaproteobacteria</taxon>
        <taxon>Hyphomicrobiales</taxon>
        <taxon>Rhizobiaceae</taxon>
        <taxon>Sinorhizobium/Ensifer group</taxon>
        <taxon>Sinorhizobium</taxon>
    </lineage>
</organism>
<feature type="domain" description="ATPase AAA-type core" evidence="1">
    <location>
        <begin position="35"/>
        <end position="99"/>
    </location>
</feature>
<sequence length="161" mass="18373">MRKNVEVKDLYDFLWCFGYLEPEYTLKLDGKDLNHLSPGERGTLLLVFYLLVDKSNKPIVVDQPEENLDSQTVYRLLIPVIKDVKKRRQIIMVTHSPNIAVVCDAEQVIHASIDRSNGNAVKYTMGAIESPAINRYLVDVLEGTRPAFDNREAKYFASQLS</sequence>
<gene>
    <name evidence="2" type="ORF">O3W52_11235</name>
</gene>
<proteinExistence type="predicted"/>
<name>A0ABT4KF71_9HYPH</name>
<dbReference type="Proteomes" id="UP001079430">
    <property type="component" value="Unassembled WGS sequence"/>
</dbReference>
<reference evidence="2" key="1">
    <citation type="submission" date="2022-10" db="EMBL/GenBank/DDBJ databases">
        <title>Whole genome sequencing of three plant growth promoting bacteria isolated from Vachellia tortilis subsp. raddiana in Morocco.</title>
        <authorList>
            <person name="Hnini M."/>
            <person name="Zouagui R."/>
            <person name="Zouagui H."/>
            <person name="Chemao Elfihri M.-W."/>
            <person name="Ibrahimi A."/>
            <person name="Sbabou L."/>
            <person name="Aurag J."/>
        </authorList>
    </citation>
    <scope>NUCLEOTIDE SEQUENCE</scope>
    <source>
        <strain evidence="2">LMR678</strain>
    </source>
</reference>